<feature type="transmembrane region" description="Helical" evidence="9">
    <location>
        <begin position="664"/>
        <end position="683"/>
    </location>
</feature>
<keyword evidence="3" id="KW-0813">Transport</keyword>
<feature type="transmembrane region" description="Helical" evidence="9">
    <location>
        <begin position="584"/>
        <end position="607"/>
    </location>
</feature>
<dbReference type="InterPro" id="IPR004813">
    <property type="entry name" value="OPT"/>
</dbReference>
<dbReference type="NCBIfam" id="TIGR00727">
    <property type="entry name" value="ISP4_OPT"/>
    <property type="match status" value="1"/>
</dbReference>
<gene>
    <name evidence="10" type="ORF">DM01DRAFT_1297479</name>
</gene>
<keyword evidence="11" id="KW-1185">Reference proteome</keyword>
<evidence type="ECO:0000313" key="10">
    <source>
        <dbReference type="EMBL" id="ORX62722.1"/>
    </source>
</evidence>
<evidence type="ECO:0000256" key="1">
    <source>
        <dbReference type="ARBA" id="ARBA00004141"/>
    </source>
</evidence>
<keyword evidence="6" id="KW-0653">Protein transport</keyword>
<keyword evidence="8 9" id="KW-0472">Membrane</keyword>
<comment type="subcellular location">
    <subcellularLocation>
        <location evidence="1">Membrane</location>
        <topology evidence="1">Multi-pass membrane protein</topology>
    </subcellularLocation>
</comment>
<evidence type="ECO:0000256" key="6">
    <source>
        <dbReference type="ARBA" id="ARBA00022927"/>
    </source>
</evidence>
<name>A0A1X2GXH5_9FUNG</name>
<feature type="transmembrane region" description="Helical" evidence="9">
    <location>
        <begin position="315"/>
        <end position="334"/>
    </location>
</feature>
<protein>
    <submittedName>
        <fullName evidence="10">OPT family small oligopeptide transporter</fullName>
    </submittedName>
</protein>
<dbReference type="PANTHER" id="PTHR22601">
    <property type="entry name" value="ISP4 LIKE PROTEIN"/>
    <property type="match status" value="1"/>
</dbReference>
<dbReference type="GO" id="GO:0015031">
    <property type="term" value="P:protein transport"/>
    <property type="evidence" value="ECO:0007669"/>
    <property type="project" value="UniProtKB-KW"/>
</dbReference>
<feature type="transmembrane region" description="Helical" evidence="9">
    <location>
        <begin position="619"/>
        <end position="638"/>
    </location>
</feature>
<keyword evidence="7 9" id="KW-1133">Transmembrane helix</keyword>
<comment type="caution">
    <text evidence="10">The sequence shown here is derived from an EMBL/GenBank/DDBJ whole genome shotgun (WGS) entry which is preliminary data.</text>
</comment>
<proteinExistence type="inferred from homology"/>
<feature type="transmembrane region" description="Helical" evidence="9">
    <location>
        <begin position="551"/>
        <end position="572"/>
    </location>
</feature>
<evidence type="ECO:0000256" key="5">
    <source>
        <dbReference type="ARBA" id="ARBA00022856"/>
    </source>
</evidence>
<feature type="transmembrane region" description="Helical" evidence="9">
    <location>
        <begin position="64"/>
        <end position="82"/>
    </location>
</feature>
<dbReference type="EMBL" id="MCGT01000001">
    <property type="protein sequence ID" value="ORX62722.1"/>
    <property type="molecule type" value="Genomic_DNA"/>
</dbReference>
<feature type="transmembrane region" description="Helical" evidence="9">
    <location>
        <begin position="695"/>
        <end position="719"/>
    </location>
</feature>
<evidence type="ECO:0000256" key="8">
    <source>
        <dbReference type="ARBA" id="ARBA00023136"/>
    </source>
</evidence>
<evidence type="ECO:0000313" key="11">
    <source>
        <dbReference type="Proteomes" id="UP000242146"/>
    </source>
</evidence>
<dbReference type="GO" id="GO:0035673">
    <property type="term" value="F:oligopeptide transmembrane transporter activity"/>
    <property type="evidence" value="ECO:0007669"/>
    <property type="project" value="InterPro"/>
</dbReference>
<feature type="transmembrane region" description="Helical" evidence="9">
    <location>
        <begin position="467"/>
        <end position="490"/>
    </location>
</feature>
<feature type="transmembrane region" description="Helical" evidence="9">
    <location>
        <begin position="284"/>
        <end position="303"/>
    </location>
</feature>
<feature type="transmembrane region" description="Helical" evidence="9">
    <location>
        <begin position="166"/>
        <end position="189"/>
    </location>
</feature>
<feature type="transmembrane region" description="Helical" evidence="9">
    <location>
        <begin position="239"/>
        <end position="264"/>
    </location>
</feature>
<keyword evidence="5" id="KW-0571">Peptide transport</keyword>
<dbReference type="OrthoDB" id="9986677at2759"/>
<dbReference type="GO" id="GO:0016020">
    <property type="term" value="C:membrane"/>
    <property type="evidence" value="ECO:0007669"/>
    <property type="project" value="UniProtKB-SubCell"/>
</dbReference>
<dbReference type="NCBIfam" id="TIGR00728">
    <property type="entry name" value="OPT_sfam"/>
    <property type="match status" value="1"/>
</dbReference>
<accession>A0A1X2GXH5</accession>
<organism evidence="10 11">
    <name type="scientific">Hesseltinella vesiculosa</name>
    <dbReference type="NCBI Taxonomy" id="101127"/>
    <lineage>
        <taxon>Eukaryota</taxon>
        <taxon>Fungi</taxon>
        <taxon>Fungi incertae sedis</taxon>
        <taxon>Mucoromycota</taxon>
        <taxon>Mucoromycotina</taxon>
        <taxon>Mucoromycetes</taxon>
        <taxon>Mucorales</taxon>
        <taxon>Cunninghamellaceae</taxon>
        <taxon>Hesseltinella</taxon>
    </lineage>
</organism>
<evidence type="ECO:0000256" key="9">
    <source>
        <dbReference type="SAM" id="Phobius"/>
    </source>
</evidence>
<evidence type="ECO:0000256" key="4">
    <source>
        <dbReference type="ARBA" id="ARBA00022692"/>
    </source>
</evidence>
<comment type="similarity">
    <text evidence="2">Belongs to the oligopeptide OPT transporter family.</text>
</comment>
<dbReference type="Proteomes" id="UP000242146">
    <property type="component" value="Unassembled WGS sequence"/>
</dbReference>
<feature type="transmembrane region" description="Helical" evidence="9">
    <location>
        <begin position="386"/>
        <end position="408"/>
    </location>
</feature>
<evidence type="ECO:0000256" key="2">
    <source>
        <dbReference type="ARBA" id="ARBA00008807"/>
    </source>
</evidence>
<keyword evidence="4 9" id="KW-0812">Transmembrane</keyword>
<evidence type="ECO:0000256" key="3">
    <source>
        <dbReference type="ARBA" id="ARBA00022448"/>
    </source>
</evidence>
<dbReference type="Pfam" id="PF03169">
    <property type="entry name" value="OPT"/>
    <property type="match status" value="1"/>
</dbReference>
<dbReference type="InterPro" id="IPR004648">
    <property type="entry name" value="Oligpept_transpt"/>
</dbReference>
<dbReference type="AlphaFoldDB" id="A0A1X2GXH5"/>
<evidence type="ECO:0000256" key="7">
    <source>
        <dbReference type="ARBA" id="ARBA00022989"/>
    </source>
</evidence>
<feature type="transmembrane region" description="Helical" evidence="9">
    <location>
        <begin position="440"/>
        <end position="461"/>
    </location>
</feature>
<reference evidence="10 11" key="1">
    <citation type="submission" date="2016-07" db="EMBL/GenBank/DDBJ databases">
        <title>Pervasive Adenine N6-methylation of Active Genes in Fungi.</title>
        <authorList>
            <consortium name="DOE Joint Genome Institute"/>
            <person name="Mondo S.J."/>
            <person name="Dannebaum R.O."/>
            <person name="Kuo R.C."/>
            <person name="Labutti K."/>
            <person name="Haridas S."/>
            <person name="Kuo A."/>
            <person name="Salamov A."/>
            <person name="Ahrendt S.R."/>
            <person name="Lipzen A."/>
            <person name="Sullivan W."/>
            <person name="Andreopoulos W.B."/>
            <person name="Clum A."/>
            <person name="Lindquist E."/>
            <person name="Daum C."/>
            <person name="Ramamoorthy G.K."/>
            <person name="Gryganskyi A."/>
            <person name="Culley D."/>
            <person name="Magnuson J.K."/>
            <person name="James T.Y."/>
            <person name="O'Malley M.A."/>
            <person name="Stajich J.E."/>
            <person name="Spatafora J.W."/>
            <person name="Visel A."/>
            <person name="Grigoriev I.V."/>
        </authorList>
    </citation>
    <scope>NUCLEOTIDE SEQUENCE [LARGE SCALE GENOMIC DNA]</scope>
    <source>
        <strain evidence="10 11">NRRL 3301</strain>
    </source>
</reference>
<sequence length="752" mass="84643">MSTLEKVPVGSVKEAFASEPSLDQTDEEKLEAKISHLEDSPIEEVRASIPPTDDTSLPTATFRAWFWGIVFSLAISFTNQFFWFRANPLTIKVIVVQLLAFPAGKLFERMLPDVQIGFGNWKFSLNPGPFGVKEHTLITVMANAAATSFDAIDIIVVQRIYYNQDWGFGGGLLLVLTTSLIGFGFAGILRRFLVRPASMVWPINLVNATLFHTLHKETPKDVIDAVAKTTGLSMSRNKFFLIAFAGSFVWYFFPGFIIPVLTSISWICWIKKDSILVSQLGSGLNGLGLGSFTLDWATLSAWYPSALAIPFSVEANMFAGFVLFIYILVPAVYYTNTWDAKLFPFYNTHQYDEFGNKFNRSRVLTPDQYLNVTAYEDYSPVRITSFFIICYGQGLATLGAIITHTLLYDGKDIWNRLKSARQDTDDVHARLMDNYKEVPGWWYLALFVITLGMAFATVVCFPSDMPWWALIVALALAFVWLVPMGIVTAITSQAPTISMITEWVYGVIAPGHPIGNMIFKTYGYITVRQALLFAQDLKLGHYMKIPPREMFIFQVVGTILASFVCLGTTDYLMNTISNICDSSAYPWTCPNMNLFGASSVIWGLVGPDRFFHKGSLYEFLPYFLLIGFLLPIPVYIAYRLRPNSWLRHVSVPVIMMGPLPYPPAPTSAAPTWFVVGFIFNYFIKRRYVAWWKKYNYVLSAALDSGVAVAAIVIFFAFHYSDINFPEWWGNSSDSVDQCPLATSNFYGFDAYA</sequence>